<accession>A0A4R4YDY7</accession>
<gene>
    <name evidence="2" type="ORF">E1288_27955</name>
</gene>
<dbReference type="InterPro" id="IPR027417">
    <property type="entry name" value="P-loop_NTPase"/>
</dbReference>
<dbReference type="SUPFAM" id="SSF52540">
    <property type="entry name" value="P-loop containing nucleoside triphosphate hydrolases"/>
    <property type="match status" value="1"/>
</dbReference>
<evidence type="ECO:0000313" key="3">
    <source>
        <dbReference type="Proteomes" id="UP000294947"/>
    </source>
</evidence>
<dbReference type="RefSeq" id="WP_132490135.1">
    <property type="nucleotide sequence ID" value="NZ_SMKW01000043.1"/>
</dbReference>
<reference evidence="2 3" key="1">
    <citation type="submission" date="2019-03" db="EMBL/GenBank/DDBJ databases">
        <title>Draft genome sequences of novel Actinobacteria.</title>
        <authorList>
            <person name="Sahin N."/>
            <person name="Ay H."/>
            <person name="Saygin H."/>
        </authorList>
    </citation>
    <scope>NUCLEOTIDE SEQUENCE [LARGE SCALE GENOMIC DNA]</scope>
    <source>
        <strain evidence="2 3">7K502</strain>
    </source>
</reference>
<dbReference type="EMBL" id="SMKW01000043">
    <property type="protein sequence ID" value="TDD42905.1"/>
    <property type="molecule type" value="Genomic_DNA"/>
</dbReference>
<evidence type="ECO:0000259" key="1">
    <source>
        <dbReference type="Pfam" id="PF13521"/>
    </source>
</evidence>
<proteinExistence type="predicted"/>
<dbReference type="Gene3D" id="3.40.50.300">
    <property type="entry name" value="P-loop containing nucleotide triphosphate hydrolases"/>
    <property type="match status" value="1"/>
</dbReference>
<name>A0A4R4YDY7_9PSEU</name>
<dbReference type="OrthoDB" id="5638848at2"/>
<dbReference type="Pfam" id="PF13521">
    <property type="entry name" value="AAA_28"/>
    <property type="match status" value="1"/>
</dbReference>
<comment type="caution">
    <text evidence="2">The sequence shown here is derived from an EMBL/GenBank/DDBJ whole genome shotgun (WGS) entry which is preliminary data.</text>
</comment>
<protein>
    <submittedName>
        <fullName evidence="2">ATPase</fullName>
    </submittedName>
</protein>
<feature type="domain" description="NadR/Ttd14 AAA" evidence="1">
    <location>
        <begin position="8"/>
        <end position="171"/>
    </location>
</feature>
<organism evidence="2 3">
    <name type="scientific">Saccharopolyspora elongata</name>
    <dbReference type="NCBI Taxonomy" id="2530387"/>
    <lineage>
        <taxon>Bacteria</taxon>
        <taxon>Bacillati</taxon>
        <taxon>Actinomycetota</taxon>
        <taxon>Actinomycetes</taxon>
        <taxon>Pseudonocardiales</taxon>
        <taxon>Pseudonocardiaceae</taxon>
        <taxon>Saccharopolyspora</taxon>
    </lineage>
</organism>
<dbReference type="AlphaFoldDB" id="A0A4R4YDY7"/>
<dbReference type="InterPro" id="IPR038727">
    <property type="entry name" value="NadR/Ttd14_AAA_dom"/>
</dbReference>
<keyword evidence="3" id="KW-1185">Reference proteome</keyword>
<evidence type="ECO:0000313" key="2">
    <source>
        <dbReference type="EMBL" id="TDD42905.1"/>
    </source>
</evidence>
<dbReference type="Proteomes" id="UP000294947">
    <property type="component" value="Unassembled WGS sequence"/>
</dbReference>
<sequence length="186" mass="20913">MLSPADFVVITGGPGAGKTTLVERLAAAGCACSPEAGRGVIADQLATGGRGLPWADRALFAELMLQRDLRSHRQARLRRGPVIFDRGLPDIVGYLRLSGLPVPPHVDAAARRFRYRNRVLIAPFWPEIYRQDGERKQTPDEAERTYEHMVAAYTDYGYELVHLPRTTVDQRMRFVLDELAGDERRR</sequence>